<evidence type="ECO:0000313" key="3">
    <source>
        <dbReference type="Proteomes" id="UP000198287"/>
    </source>
</evidence>
<dbReference type="EMBL" id="LNIX01000001">
    <property type="protein sequence ID" value="OXA62098.1"/>
    <property type="molecule type" value="Genomic_DNA"/>
</dbReference>
<proteinExistence type="predicted"/>
<feature type="region of interest" description="Disordered" evidence="1">
    <location>
        <begin position="631"/>
        <end position="650"/>
    </location>
</feature>
<organism evidence="2 3">
    <name type="scientific">Folsomia candida</name>
    <name type="common">Springtail</name>
    <dbReference type="NCBI Taxonomy" id="158441"/>
    <lineage>
        <taxon>Eukaryota</taxon>
        <taxon>Metazoa</taxon>
        <taxon>Ecdysozoa</taxon>
        <taxon>Arthropoda</taxon>
        <taxon>Hexapoda</taxon>
        <taxon>Collembola</taxon>
        <taxon>Entomobryomorpha</taxon>
        <taxon>Isotomoidea</taxon>
        <taxon>Isotomidae</taxon>
        <taxon>Proisotominae</taxon>
        <taxon>Folsomia</taxon>
    </lineage>
</organism>
<reference evidence="2 3" key="1">
    <citation type="submission" date="2015-12" db="EMBL/GenBank/DDBJ databases">
        <title>The genome of Folsomia candida.</title>
        <authorList>
            <person name="Faddeeva A."/>
            <person name="Derks M.F."/>
            <person name="Anvar Y."/>
            <person name="Smit S."/>
            <person name="Van Straalen N."/>
            <person name="Roelofs D."/>
        </authorList>
    </citation>
    <scope>NUCLEOTIDE SEQUENCE [LARGE SCALE GENOMIC DNA]</scope>
    <source>
        <strain evidence="2 3">VU population</strain>
        <tissue evidence="2">Whole body</tissue>
    </source>
</reference>
<dbReference type="Proteomes" id="UP000198287">
    <property type="component" value="Unassembled WGS sequence"/>
</dbReference>
<feature type="region of interest" description="Disordered" evidence="1">
    <location>
        <begin position="242"/>
        <end position="285"/>
    </location>
</feature>
<sequence length="711" mass="78065">MEKRKSQSDEKLTASKFSLDEEVPDMYRLDFALLSPLKVSLFPAKSFPSVTECGNRDSILRLEMNEIDLGKSFPSHDQVSPPFEERTMMQQKEMTSRLGSSEKIRLGQNHETVFGHINSPPNQEPKVEALVIKRVKQGSLIRRRSSSLPDIDRINLPQQIMMGADVDADFIKSELDIFSHIEDETRSTLPNNGKNSKPLDSLFKSNTICAKTYSSSSASLSFSKRNENYMYLHGKPLAGVQSLPRINRSPTPNDTYSRKGGSSPLNIPSSPNKSPSKLGMSGAESTGAGSFGDLMNLLQFGSCRNSPTNSEILAAAVPLETVTTRSPITSHRVLGEAPSTSSNSSSQISITGSFFQSTPPWISNSSCASTLYNGAVPRLNICSAEDENDVEGSLQNPLKQGTYVYEEQHEKRSRTNKSLRHRLCAVQGVDEKDGIIITTRESLSRPSSQSSPSPSLCHSSSETSIESAASFRIHSSHSEANLGTIPMSSSCCGVNLRNTPTPTSPPYETSPSLLSKVGTPEALDLQQPCQSPKCPPHFLGAATEIERNRSRKPEKSPKSPQRIDRSYLARKNGVQNNNINTIAGKDSSKSGSNESFPKVKASRSTFSPGKRLGKILKTRTPNCQEHVKSYDTENNSQDSFRFDGKNSGRNQKVLPTVERAKRLSKLIQQRQHTQLQFSLNIAMANKAVLNDILSMDSLPANTSLFKNDSQN</sequence>
<keyword evidence="3" id="KW-1185">Reference proteome</keyword>
<protein>
    <submittedName>
        <fullName evidence="2">Uncharacterized protein</fullName>
    </submittedName>
</protein>
<gene>
    <name evidence="2" type="ORF">Fcan01_02450</name>
</gene>
<evidence type="ECO:0000313" key="2">
    <source>
        <dbReference type="EMBL" id="OXA62098.1"/>
    </source>
</evidence>
<evidence type="ECO:0000256" key="1">
    <source>
        <dbReference type="SAM" id="MobiDB-lite"/>
    </source>
</evidence>
<feature type="compositionally biased region" description="Basic and acidic residues" evidence="1">
    <location>
        <begin position="544"/>
        <end position="567"/>
    </location>
</feature>
<dbReference type="AlphaFoldDB" id="A0A226EY46"/>
<feature type="compositionally biased region" description="Low complexity" evidence="1">
    <location>
        <begin position="262"/>
        <end position="278"/>
    </location>
</feature>
<feature type="compositionally biased region" description="Low complexity" evidence="1">
    <location>
        <begin position="444"/>
        <end position="461"/>
    </location>
</feature>
<feature type="region of interest" description="Disordered" evidence="1">
    <location>
        <begin position="543"/>
        <end position="608"/>
    </location>
</feature>
<accession>A0A226EY46</accession>
<comment type="caution">
    <text evidence="2">The sequence shown here is derived from an EMBL/GenBank/DDBJ whole genome shotgun (WGS) entry which is preliminary data.</text>
</comment>
<feature type="region of interest" description="Disordered" evidence="1">
    <location>
        <begin position="440"/>
        <end position="461"/>
    </location>
</feature>
<name>A0A226EY46_FOLCA</name>